<dbReference type="EMBL" id="HBKO01012939">
    <property type="protein sequence ID" value="CAE2207623.1"/>
    <property type="molecule type" value="Transcribed_RNA"/>
</dbReference>
<dbReference type="Pfam" id="PF00240">
    <property type="entry name" value="ubiquitin"/>
    <property type="match status" value="1"/>
</dbReference>
<accession>A0A6T7YGL1</accession>
<feature type="compositionally biased region" description="Polar residues" evidence="1">
    <location>
        <begin position="1"/>
        <end position="20"/>
    </location>
</feature>
<sequence length="235" mass="25846">MPAGTTLQAMESPHSVQRSWDMSRGAPVPGSPKRLVIKTLSSKDPIEMAELPDGMTVGELKALIAQRMSVPPRKALLLRWYGSIIEDEHTLMHYHIPDGAALEMQMTGRTSAEVDELKAQLKQLRIKNTDGKVGIIEGLKLSTKVVDIKKTIAERKLFKPEEGFLAVDPKNPVCELVYSAVFTGSFGITLDDEKTLGSYGMLDDDVLLFKPPVDQEFLDKQAAAEKAAKEKAKGK</sequence>
<evidence type="ECO:0000313" key="3">
    <source>
        <dbReference type="EMBL" id="CAE2207623.1"/>
    </source>
</evidence>
<protein>
    <recommendedName>
        <fullName evidence="2">Ubiquitin-like domain-containing protein</fullName>
    </recommendedName>
</protein>
<dbReference type="AlphaFoldDB" id="A0A6T7YGL1"/>
<dbReference type="SUPFAM" id="SSF54236">
    <property type="entry name" value="Ubiquitin-like"/>
    <property type="match status" value="2"/>
</dbReference>
<organism evidence="3">
    <name type="scientific">Prymnesium polylepis</name>
    <dbReference type="NCBI Taxonomy" id="72548"/>
    <lineage>
        <taxon>Eukaryota</taxon>
        <taxon>Haptista</taxon>
        <taxon>Haptophyta</taxon>
        <taxon>Prymnesiophyceae</taxon>
        <taxon>Prymnesiales</taxon>
        <taxon>Prymnesiaceae</taxon>
        <taxon>Prymnesium</taxon>
    </lineage>
</organism>
<dbReference type="CDD" id="cd17039">
    <property type="entry name" value="Ubl_ubiquitin_like"/>
    <property type="match status" value="1"/>
</dbReference>
<gene>
    <name evidence="3" type="ORF">CPOL0286_LOCUS5758</name>
</gene>
<proteinExistence type="predicted"/>
<dbReference type="PROSITE" id="PS50053">
    <property type="entry name" value="UBIQUITIN_2"/>
    <property type="match status" value="1"/>
</dbReference>
<feature type="region of interest" description="Disordered" evidence="1">
    <location>
        <begin position="1"/>
        <end position="33"/>
    </location>
</feature>
<reference evidence="3" key="1">
    <citation type="submission" date="2021-01" db="EMBL/GenBank/DDBJ databases">
        <authorList>
            <person name="Corre E."/>
            <person name="Pelletier E."/>
            <person name="Niang G."/>
            <person name="Scheremetjew M."/>
            <person name="Finn R."/>
            <person name="Kale V."/>
            <person name="Holt S."/>
            <person name="Cochrane G."/>
            <person name="Meng A."/>
            <person name="Brown T."/>
            <person name="Cohen L."/>
        </authorList>
    </citation>
    <scope>NUCLEOTIDE SEQUENCE</scope>
    <source>
        <strain evidence="3">UIO037</strain>
    </source>
</reference>
<evidence type="ECO:0000256" key="1">
    <source>
        <dbReference type="SAM" id="MobiDB-lite"/>
    </source>
</evidence>
<feature type="domain" description="Ubiquitin-like" evidence="2">
    <location>
        <begin position="33"/>
        <end position="111"/>
    </location>
</feature>
<dbReference type="InterPro" id="IPR000626">
    <property type="entry name" value="Ubiquitin-like_dom"/>
</dbReference>
<name>A0A6T7YGL1_9EUKA</name>
<dbReference type="Gene3D" id="3.10.20.90">
    <property type="entry name" value="Phosphatidylinositol 3-kinase Catalytic Subunit, Chain A, domain 1"/>
    <property type="match status" value="1"/>
</dbReference>
<evidence type="ECO:0000259" key="2">
    <source>
        <dbReference type="PROSITE" id="PS50053"/>
    </source>
</evidence>
<dbReference type="InterPro" id="IPR029071">
    <property type="entry name" value="Ubiquitin-like_domsf"/>
</dbReference>